<dbReference type="Proteomes" id="UP000683246">
    <property type="component" value="Chromosome"/>
</dbReference>
<dbReference type="InterPro" id="IPR009057">
    <property type="entry name" value="Homeodomain-like_sf"/>
</dbReference>
<gene>
    <name evidence="4" type="ORF">HZI73_13155</name>
</gene>
<dbReference type="PANTHER" id="PTHR43479">
    <property type="entry name" value="ACREF/ENVCD OPERON REPRESSOR-RELATED"/>
    <property type="match status" value="1"/>
</dbReference>
<keyword evidence="5" id="KW-1185">Reference proteome</keyword>
<dbReference type="Gene3D" id="1.10.357.10">
    <property type="entry name" value="Tetracycline Repressor, domain 2"/>
    <property type="match status" value="1"/>
</dbReference>
<dbReference type="PROSITE" id="PS50977">
    <property type="entry name" value="HTH_TETR_2"/>
    <property type="match status" value="1"/>
</dbReference>
<dbReference type="RefSeq" id="WP_212693858.1">
    <property type="nucleotide sequence ID" value="NZ_CP058649.1"/>
</dbReference>
<sequence>MDKAEQRSLNKRSKILDSAIGLFLTHTVKKVTMDDIARQAHVSKVTIYKYFGDKESFYASIGETIFDRFYSRIENHHHEKETLTQRMINCTHVLIDFITSQNLSLCLALSQLNEQVKKEHEMFNAKIRKILISQIKEGKTLKLVRSDLSDDVIYHYIDMGLNYFQCNLEYRHKITTDLTFSKAFMTFIWSNIFMDYSDFQVNGSYE</sequence>
<evidence type="ECO:0000256" key="1">
    <source>
        <dbReference type="ARBA" id="ARBA00023125"/>
    </source>
</evidence>
<evidence type="ECO:0000259" key="3">
    <source>
        <dbReference type="PROSITE" id="PS50977"/>
    </source>
</evidence>
<evidence type="ECO:0000313" key="5">
    <source>
        <dbReference type="Proteomes" id="UP000683246"/>
    </source>
</evidence>
<dbReference type="InterPro" id="IPR050624">
    <property type="entry name" value="HTH-type_Tx_Regulator"/>
</dbReference>
<dbReference type="AlphaFoldDB" id="A0A8J8MKI8"/>
<dbReference type="PRINTS" id="PR00455">
    <property type="entry name" value="HTHTETR"/>
</dbReference>
<dbReference type="Pfam" id="PF00440">
    <property type="entry name" value="TetR_N"/>
    <property type="match status" value="1"/>
</dbReference>
<dbReference type="InterPro" id="IPR001647">
    <property type="entry name" value="HTH_TetR"/>
</dbReference>
<reference evidence="4" key="1">
    <citation type="submission" date="2020-07" db="EMBL/GenBank/DDBJ databases">
        <title>Vallitalea pronyensis genome.</title>
        <authorList>
            <person name="Postec A."/>
        </authorList>
    </citation>
    <scope>NUCLEOTIDE SEQUENCE</scope>
    <source>
        <strain evidence="4">FatNI3</strain>
    </source>
</reference>
<organism evidence="4 5">
    <name type="scientific">Vallitalea pronyensis</name>
    <dbReference type="NCBI Taxonomy" id="1348613"/>
    <lineage>
        <taxon>Bacteria</taxon>
        <taxon>Bacillati</taxon>
        <taxon>Bacillota</taxon>
        <taxon>Clostridia</taxon>
        <taxon>Lachnospirales</taxon>
        <taxon>Vallitaleaceae</taxon>
        <taxon>Vallitalea</taxon>
    </lineage>
</organism>
<accession>A0A8J8MKI8</accession>
<dbReference type="GO" id="GO:0003677">
    <property type="term" value="F:DNA binding"/>
    <property type="evidence" value="ECO:0007669"/>
    <property type="project" value="UniProtKB-UniRule"/>
</dbReference>
<name>A0A8J8MKI8_9FIRM</name>
<dbReference type="KEGG" id="vpy:HZI73_13155"/>
<dbReference type="EMBL" id="CP058649">
    <property type="protein sequence ID" value="QUI23179.1"/>
    <property type="molecule type" value="Genomic_DNA"/>
</dbReference>
<proteinExistence type="predicted"/>
<feature type="domain" description="HTH tetR-type" evidence="3">
    <location>
        <begin position="9"/>
        <end position="69"/>
    </location>
</feature>
<keyword evidence="1 2" id="KW-0238">DNA-binding</keyword>
<dbReference type="SUPFAM" id="SSF46689">
    <property type="entry name" value="Homeodomain-like"/>
    <property type="match status" value="1"/>
</dbReference>
<evidence type="ECO:0000313" key="4">
    <source>
        <dbReference type="EMBL" id="QUI23179.1"/>
    </source>
</evidence>
<evidence type="ECO:0000256" key="2">
    <source>
        <dbReference type="PROSITE-ProRule" id="PRU00335"/>
    </source>
</evidence>
<protein>
    <submittedName>
        <fullName evidence="4">TetR/AcrR family transcriptional regulator</fullName>
    </submittedName>
</protein>
<dbReference type="PANTHER" id="PTHR43479:SF11">
    <property type="entry name" value="ACREF_ENVCD OPERON REPRESSOR-RELATED"/>
    <property type="match status" value="1"/>
</dbReference>
<feature type="DNA-binding region" description="H-T-H motif" evidence="2">
    <location>
        <begin position="32"/>
        <end position="51"/>
    </location>
</feature>